<dbReference type="CDD" id="cd04678">
    <property type="entry name" value="NUDIX_MTH2_Nudt15"/>
    <property type="match status" value="1"/>
</dbReference>
<organism evidence="4 5">
    <name type="scientific">Adiantum capillus-veneris</name>
    <name type="common">Maidenhair fern</name>
    <dbReference type="NCBI Taxonomy" id="13818"/>
    <lineage>
        <taxon>Eukaryota</taxon>
        <taxon>Viridiplantae</taxon>
        <taxon>Streptophyta</taxon>
        <taxon>Embryophyta</taxon>
        <taxon>Tracheophyta</taxon>
        <taxon>Polypodiopsida</taxon>
        <taxon>Polypodiidae</taxon>
        <taxon>Polypodiales</taxon>
        <taxon>Pteridineae</taxon>
        <taxon>Pteridaceae</taxon>
        <taxon>Vittarioideae</taxon>
        <taxon>Adiantum</taxon>
    </lineage>
</organism>
<dbReference type="PRINTS" id="PR00502">
    <property type="entry name" value="NUDIXFAMILY"/>
</dbReference>
<dbReference type="AlphaFoldDB" id="A0A9D4V705"/>
<dbReference type="Gene3D" id="3.90.79.10">
    <property type="entry name" value="Nucleoside Triphosphate Pyrophosphohydrolase"/>
    <property type="match status" value="1"/>
</dbReference>
<dbReference type="InterPro" id="IPR020084">
    <property type="entry name" value="NUDIX_hydrolase_CS"/>
</dbReference>
<protein>
    <recommendedName>
        <fullName evidence="3">Nudix hydrolase domain-containing protein</fullName>
    </recommendedName>
</protein>
<dbReference type="PROSITE" id="PS00893">
    <property type="entry name" value="NUDIX_BOX"/>
    <property type="match status" value="1"/>
</dbReference>
<sequence>MEKGIDVEQGQVGVGVGVLLQKQAGGQQVLVGRCRTSFGNAKYCIPGGHLEFGESWEECAAREISEETGLAIRNIRLAGVTNSILLNEPRPGHYVTIFMRAELCDPSQEPQNCEPDKCDGWQWVEWPVIPQPVFEPLQNFINTGYKLE</sequence>
<evidence type="ECO:0000256" key="2">
    <source>
        <dbReference type="RuleBase" id="RU003476"/>
    </source>
</evidence>
<dbReference type="GO" id="GO:0005829">
    <property type="term" value="C:cytosol"/>
    <property type="evidence" value="ECO:0007669"/>
    <property type="project" value="TreeGrafter"/>
</dbReference>
<comment type="caution">
    <text evidence="4">The sequence shown here is derived from an EMBL/GenBank/DDBJ whole genome shotgun (WGS) entry which is preliminary data.</text>
</comment>
<proteinExistence type="inferred from homology"/>
<dbReference type="PANTHER" id="PTHR16099">
    <property type="entry name" value="8-OXO-DGTP DIPHOSPHATES NUDT15"/>
    <property type="match status" value="1"/>
</dbReference>
<dbReference type="PROSITE" id="PS51462">
    <property type="entry name" value="NUDIX"/>
    <property type="match status" value="1"/>
</dbReference>
<evidence type="ECO:0000313" key="4">
    <source>
        <dbReference type="EMBL" id="KAI5080971.1"/>
    </source>
</evidence>
<keyword evidence="1 2" id="KW-0378">Hydrolase</keyword>
<dbReference type="PANTHER" id="PTHR16099:SF5">
    <property type="entry name" value="NUCLEOTIDE TRIPHOSPHATE DIPHOSPHATASE NUDT15"/>
    <property type="match status" value="1"/>
</dbReference>
<accession>A0A9D4V705</accession>
<evidence type="ECO:0000256" key="1">
    <source>
        <dbReference type="ARBA" id="ARBA00022801"/>
    </source>
</evidence>
<evidence type="ECO:0000313" key="5">
    <source>
        <dbReference type="Proteomes" id="UP000886520"/>
    </source>
</evidence>
<dbReference type="InterPro" id="IPR020476">
    <property type="entry name" value="Nudix_hydrolase"/>
</dbReference>
<reference evidence="4" key="1">
    <citation type="submission" date="2021-01" db="EMBL/GenBank/DDBJ databases">
        <title>Adiantum capillus-veneris genome.</title>
        <authorList>
            <person name="Fang Y."/>
            <person name="Liao Q."/>
        </authorList>
    </citation>
    <scope>NUCLEOTIDE SEQUENCE</scope>
    <source>
        <strain evidence="4">H3</strain>
        <tissue evidence="4">Leaf</tissue>
    </source>
</reference>
<gene>
    <name evidence="4" type="ORF">GOP47_0004154</name>
</gene>
<dbReference type="Proteomes" id="UP000886520">
    <property type="component" value="Chromosome 4"/>
</dbReference>
<evidence type="ECO:0000259" key="3">
    <source>
        <dbReference type="PROSITE" id="PS51462"/>
    </source>
</evidence>
<name>A0A9D4V705_ADICA</name>
<dbReference type="Pfam" id="PF00293">
    <property type="entry name" value="NUDIX"/>
    <property type="match status" value="1"/>
</dbReference>
<dbReference type="FunFam" id="3.90.79.10:FF:000060">
    <property type="entry name" value="Nudix hydrolase 1"/>
    <property type="match status" value="1"/>
</dbReference>
<dbReference type="OrthoDB" id="447842at2759"/>
<dbReference type="EMBL" id="JABFUD020000004">
    <property type="protein sequence ID" value="KAI5080971.1"/>
    <property type="molecule type" value="Genomic_DNA"/>
</dbReference>
<dbReference type="SUPFAM" id="SSF55811">
    <property type="entry name" value="Nudix"/>
    <property type="match status" value="1"/>
</dbReference>
<dbReference type="GO" id="GO:0035539">
    <property type="term" value="F:8-oxo-7,8-dihydrodeoxyguanosine triphosphate pyrophosphatase activity"/>
    <property type="evidence" value="ECO:0007669"/>
    <property type="project" value="TreeGrafter"/>
</dbReference>
<feature type="domain" description="Nudix hydrolase" evidence="3">
    <location>
        <begin position="11"/>
        <end position="148"/>
    </location>
</feature>
<dbReference type="InterPro" id="IPR015797">
    <property type="entry name" value="NUDIX_hydrolase-like_dom_sf"/>
</dbReference>
<dbReference type="GO" id="GO:0006203">
    <property type="term" value="P:dGTP catabolic process"/>
    <property type="evidence" value="ECO:0007669"/>
    <property type="project" value="TreeGrafter"/>
</dbReference>
<dbReference type="InterPro" id="IPR000086">
    <property type="entry name" value="NUDIX_hydrolase_dom"/>
</dbReference>
<comment type="similarity">
    <text evidence="2">Belongs to the Nudix hydrolase family.</text>
</comment>
<keyword evidence="5" id="KW-1185">Reference proteome</keyword>